<protein>
    <submittedName>
        <fullName evidence="1">Uncharacterized protein</fullName>
    </submittedName>
</protein>
<evidence type="ECO:0000313" key="1">
    <source>
        <dbReference type="EMBL" id="RIE05252.1"/>
    </source>
</evidence>
<name>A0A398CRR3_9BACL</name>
<gene>
    <name evidence="1" type="ORF">D3H35_01650</name>
</gene>
<reference evidence="1 2" key="1">
    <citation type="submission" date="2018-09" db="EMBL/GenBank/DDBJ databases">
        <title>Cohnella cavernae sp. nov., isolated from a karst cave.</title>
        <authorList>
            <person name="Zhu H."/>
        </authorList>
    </citation>
    <scope>NUCLEOTIDE SEQUENCE [LARGE SCALE GENOMIC DNA]</scope>
    <source>
        <strain evidence="1 2">K2E09-144</strain>
    </source>
</reference>
<organism evidence="1 2">
    <name type="scientific">Cohnella faecalis</name>
    <dbReference type="NCBI Taxonomy" id="2315694"/>
    <lineage>
        <taxon>Bacteria</taxon>
        <taxon>Bacillati</taxon>
        <taxon>Bacillota</taxon>
        <taxon>Bacilli</taxon>
        <taxon>Bacillales</taxon>
        <taxon>Paenibacillaceae</taxon>
        <taxon>Cohnella</taxon>
    </lineage>
</organism>
<accession>A0A398CRR3</accession>
<proteinExistence type="predicted"/>
<dbReference type="EMBL" id="QXJM01000014">
    <property type="protein sequence ID" value="RIE05252.1"/>
    <property type="molecule type" value="Genomic_DNA"/>
</dbReference>
<evidence type="ECO:0000313" key="2">
    <source>
        <dbReference type="Proteomes" id="UP000266340"/>
    </source>
</evidence>
<keyword evidence="2" id="KW-1185">Reference proteome</keyword>
<dbReference type="AlphaFoldDB" id="A0A398CRR3"/>
<dbReference type="RefSeq" id="WP_119147484.1">
    <property type="nucleotide sequence ID" value="NZ_QXJM01000014.1"/>
</dbReference>
<comment type="caution">
    <text evidence="1">The sequence shown here is derived from an EMBL/GenBank/DDBJ whole genome shotgun (WGS) entry which is preliminary data.</text>
</comment>
<sequence length="99" mass="10846">MRVESGTIGNPGLEEKIRALTEEGGMPYEQAVMLAALARLNICSEEGKTLLQGLSKGRLRLPDEPASRWLAEIASWLYGPAGPKVQVTKRRKSMHADNV</sequence>
<dbReference type="Proteomes" id="UP000266340">
    <property type="component" value="Unassembled WGS sequence"/>
</dbReference>